<dbReference type="AlphaFoldDB" id="A0A495ECW8"/>
<reference evidence="8 9" key="1">
    <citation type="submission" date="2018-10" db="EMBL/GenBank/DDBJ databases">
        <title>Genomic Encyclopedia of Type Strains, Phase IV (KMG-IV): sequencing the most valuable type-strain genomes for metagenomic binning, comparative biology and taxonomic classification.</title>
        <authorList>
            <person name="Goeker M."/>
        </authorList>
    </citation>
    <scope>NUCLEOTIDE SEQUENCE [LARGE SCALE GENOMIC DNA]</scope>
    <source>
        <strain evidence="8 9">DSM 25586</strain>
    </source>
</reference>
<evidence type="ECO:0000313" key="8">
    <source>
        <dbReference type="EMBL" id="RKR13767.1"/>
    </source>
</evidence>
<keyword evidence="4" id="KW-0274">FAD</keyword>
<proteinExistence type="inferred from homology"/>
<dbReference type="Pfam" id="PF00732">
    <property type="entry name" value="GMC_oxred_N"/>
    <property type="match status" value="1"/>
</dbReference>
<dbReference type="InterPro" id="IPR000172">
    <property type="entry name" value="GMC_OxRdtase_N"/>
</dbReference>
<comment type="caution">
    <text evidence="8">The sequence shown here is derived from an EMBL/GenBank/DDBJ whole genome shotgun (WGS) entry which is preliminary data.</text>
</comment>
<organism evidence="8 9">
    <name type="scientific">Arthrobacter oryzae</name>
    <dbReference type="NCBI Taxonomy" id="409290"/>
    <lineage>
        <taxon>Bacteria</taxon>
        <taxon>Bacillati</taxon>
        <taxon>Actinomycetota</taxon>
        <taxon>Actinomycetes</taxon>
        <taxon>Micrococcales</taxon>
        <taxon>Micrococcaceae</taxon>
        <taxon>Arthrobacter</taxon>
    </lineage>
</organism>
<dbReference type="PROSITE" id="PS00221">
    <property type="entry name" value="MIP"/>
    <property type="match status" value="1"/>
</dbReference>
<name>A0A495ECW8_9MICC</name>
<evidence type="ECO:0000313" key="9">
    <source>
        <dbReference type="Proteomes" id="UP000276055"/>
    </source>
</evidence>
<evidence type="ECO:0000256" key="5">
    <source>
        <dbReference type="ARBA" id="ARBA00023002"/>
    </source>
</evidence>
<dbReference type="InterPro" id="IPR007867">
    <property type="entry name" value="GMC_OxRtase_C"/>
</dbReference>
<accession>A0A495ECW8</accession>
<dbReference type="PANTHER" id="PTHR42784:SF1">
    <property type="entry name" value="PYRANOSE 2-OXIDASE"/>
    <property type="match status" value="1"/>
</dbReference>
<dbReference type="RefSeq" id="WP_244208457.1">
    <property type="nucleotide sequence ID" value="NZ_RBIR01000009.1"/>
</dbReference>
<dbReference type="GO" id="GO:0050660">
    <property type="term" value="F:flavin adenine dinucleotide binding"/>
    <property type="evidence" value="ECO:0007669"/>
    <property type="project" value="InterPro"/>
</dbReference>
<dbReference type="PANTHER" id="PTHR42784">
    <property type="entry name" value="PYRANOSE 2-OXIDASE"/>
    <property type="match status" value="1"/>
</dbReference>
<feature type="domain" description="Glucose-methanol-choline oxidoreductase N-terminal" evidence="6">
    <location>
        <begin position="105"/>
        <end position="325"/>
    </location>
</feature>
<dbReference type="Proteomes" id="UP000276055">
    <property type="component" value="Unassembled WGS sequence"/>
</dbReference>
<keyword evidence="3" id="KW-0285">Flavoprotein</keyword>
<dbReference type="SUPFAM" id="SSF51905">
    <property type="entry name" value="FAD/NAD(P)-binding domain"/>
    <property type="match status" value="1"/>
</dbReference>
<evidence type="ECO:0000256" key="4">
    <source>
        <dbReference type="ARBA" id="ARBA00022827"/>
    </source>
</evidence>
<dbReference type="InterPro" id="IPR051473">
    <property type="entry name" value="P2Ox-like"/>
</dbReference>
<dbReference type="GO" id="GO:0016614">
    <property type="term" value="F:oxidoreductase activity, acting on CH-OH group of donors"/>
    <property type="evidence" value="ECO:0007669"/>
    <property type="project" value="InterPro"/>
</dbReference>
<dbReference type="InterPro" id="IPR022357">
    <property type="entry name" value="MIP_CS"/>
</dbReference>
<keyword evidence="5" id="KW-0560">Oxidoreductase</keyword>
<dbReference type="EMBL" id="RBIR01000009">
    <property type="protein sequence ID" value="RKR13767.1"/>
    <property type="molecule type" value="Genomic_DNA"/>
</dbReference>
<dbReference type="Gene3D" id="3.50.50.60">
    <property type="entry name" value="FAD/NAD(P)-binding domain"/>
    <property type="match status" value="2"/>
</dbReference>
<dbReference type="InterPro" id="IPR036188">
    <property type="entry name" value="FAD/NAD-bd_sf"/>
</dbReference>
<gene>
    <name evidence="8" type="ORF">C8D78_3428</name>
</gene>
<comment type="cofactor">
    <cofactor evidence="1">
        <name>FAD</name>
        <dbReference type="ChEBI" id="CHEBI:57692"/>
    </cofactor>
</comment>
<evidence type="ECO:0000256" key="2">
    <source>
        <dbReference type="ARBA" id="ARBA00010790"/>
    </source>
</evidence>
<dbReference type="Pfam" id="PF13450">
    <property type="entry name" value="NAD_binding_8"/>
    <property type="match status" value="1"/>
</dbReference>
<feature type="domain" description="Glucose-methanol-choline oxidoreductase C-terminal" evidence="7">
    <location>
        <begin position="420"/>
        <end position="515"/>
    </location>
</feature>
<sequence>MTTMSWETIEEAPRPQAPAEPVLPDEVIRTDIAIIGSGMGGGTMAYALKDSGAKILIIERGHRLPAEPQNSDLDEVYLKGRYKNADTWYNGRTGAPFKPGVYYWVGGNTKVYGACLPRFRASDFEETQHHDGTSPAWPFSYADLEPYYTRAEQLFQVRGQIGEDPTEPVHSEAYPHPALDHEPDIQALADSLRGQGLHPFRMANGLDADTPEKRALCATSDGAPNEAGLKSDAEKIAINPALESSNATLMTDTKVIRLITGPDGSTIVAALAERNDQIIRIEADKFILAAGAVNSAALLLRSATKEHPRGLANSSGLVGRNYMVHNSTFFIGINPFKINRTLWQKTLGLNDWYEAGPTNPYPLGNLQMLGKLRASMLKMARSWAPTPVLKAMSDRSIDIYLTTEDLPRRSNGVSIVNDKIRIWWEPNNLEPHRELVRRVKRAVRKAGYPVVFTERMGIETNSHQCGTAVAGHDPRSSVLTPECRAHDLDNLWIADGSFFPSSAALNPALTIAANALRVADAILAAGDATERARQRAPEA</sequence>
<dbReference type="Pfam" id="PF05199">
    <property type="entry name" value="GMC_oxred_C"/>
    <property type="match status" value="1"/>
</dbReference>
<evidence type="ECO:0000256" key="1">
    <source>
        <dbReference type="ARBA" id="ARBA00001974"/>
    </source>
</evidence>
<evidence type="ECO:0000256" key="3">
    <source>
        <dbReference type="ARBA" id="ARBA00022630"/>
    </source>
</evidence>
<comment type="similarity">
    <text evidence="2">Belongs to the GMC oxidoreductase family.</text>
</comment>
<evidence type="ECO:0000259" key="7">
    <source>
        <dbReference type="Pfam" id="PF05199"/>
    </source>
</evidence>
<protein>
    <submittedName>
        <fullName evidence="8">Choline dehydrogenase-like flavoprotein</fullName>
    </submittedName>
</protein>
<evidence type="ECO:0000259" key="6">
    <source>
        <dbReference type="Pfam" id="PF00732"/>
    </source>
</evidence>